<keyword evidence="2" id="KW-1185">Reference proteome</keyword>
<protein>
    <submittedName>
        <fullName evidence="1">FMN-binding negative transcriptional regulator</fullName>
    </submittedName>
</protein>
<sequence length="207" mass="22799">MHPNPAFRQMPDKANRSFAQKCGFGILSVNGSEGPLLSHVPFLLSDDGKVAELHLVRSNPIVRTLSEPEPAVVAVSGPDSYVSPDWYGIDDQVPTWNYVAVHLRGQLIKEPQEKLRGLLDRLSARFEADLLPKTPWVSGKMSDGVMDKMMRQIVPIRLEITSIDGTWKLGQNKTDEVRSNAASQMDASGTGHETRHLSALMMAPSKA</sequence>
<evidence type="ECO:0000313" key="1">
    <source>
        <dbReference type="EMBL" id="MFB9233648.1"/>
    </source>
</evidence>
<accession>A0ABV5JLR0</accession>
<dbReference type="InterPro" id="IPR007396">
    <property type="entry name" value="TR_PAI2-type"/>
</dbReference>
<organism evidence="1 2">
    <name type="scientific">Pseudohalocynthiibacter aestuariivivens</name>
    <dbReference type="NCBI Taxonomy" id="1591409"/>
    <lineage>
        <taxon>Bacteria</taxon>
        <taxon>Pseudomonadati</taxon>
        <taxon>Pseudomonadota</taxon>
        <taxon>Alphaproteobacteria</taxon>
        <taxon>Rhodobacterales</taxon>
        <taxon>Paracoccaceae</taxon>
        <taxon>Pseudohalocynthiibacter</taxon>
    </lineage>
</organism>
<dbReference type="PANTHER" id="PTHR35802:SF1">
    <property type="entry name" value="PROTEASE SYNTHASE AND SPORULATION PROTEIN PAI 2"/>
    <property type="match status" value="1"/>
</dbReference>
<name>A0ABV5JLR0_9RHOB</name>
<gene>
    <name evidence="1" type="ORF">ACFFUT_17780</name>
</gene>
<dbReference type="PIRSF" id="PIRSF010372">
    <property type="entry name" value="PaiB"/>
    <property type="match status" value="1"/>
</dbReference>
<comment type="caution">
    <text evidence="1">The sequence shown here is derived from an EMBL/GenBank/DDBJ whole genome shotgun (WGS) entry which is preliminary data.</text>
</comment>
<reference evidence="1 2" key="1">
    <citation type="submission" date="2024-09" db="EMBL/GenBank/DDBJ databases">
        <authorList>
            <person name="Sun Q."/>
            <person name="Mori K."/>
        </authorList>
    </citation>
    <scope>NUCLEOTIDE SEQUENCE [LARGE SCALE GENOMIC DNA]</scope>
    <source>
        <strain evidence="1 2">CECT 8726</strain>
    </source>
</reference>
<dbReference type="Gene3D" id="2.30.110.10">
    <property type="entry name" value="Electron Transport, Fmn-binding Protein, Chain A"/>
    <property type="match status" value="1"/>
</dbReference>
<dbReference type="PANTHER" id="PTHR35802">
    <property type="entry name" value="PROTEASE SYNTHASE AND SPORULATION PROTEIN PAI 2"/>
    <property type="match status" value="1"/>
</dbReference>
<dbReference type="SUPFAM" id="SSF50475">
    <property type="entry name" value="FMN-binding split barrel"/>
    <property type="match status" value="1"/>
</dbReference>
<dbReference type="InterPro" id="IPR012349">
    <property type="entry name" value="Split_barrel_FMN-bd"/>
</dbReference>
<dbReference type="EMBL" id="JBHMEA010000050">
    <property type="protein sequence ID" value="MFB9233648.1"/>
    <property type="molecule type" value="Genomic_DNA"/>
</dbReference>
<evidence type="ECO:0000313" key="2">
    <source>
        <dbReference type="Proteomes" id="UP001589683"/>
    </source>
</evidence>
<dbReference type="Proteomes" id="UP001589683">
    <property type="component" value="Unassembled WGS sequence"/>
</dbReference>
<dbReference type="RefSeq" id="WP_213890436.1">
    <property type="nucleotide sequence ID" value="NZ_JAGFNU010000011.1"/>
</dbReference>
<dbReference type="Pfam" id="PF04299">
    <property type="entry name" value="FMN_bind_2"/>
    <property type="match status" value="1"/>
</dbReference>
<proteinExistence type="predicted"/>